<dbReference type="Gene3D" id="3.90.1150.10">
    <property type="entry name" value="Aspartate Aminotransferase, domain 1"/>
    <property type="match status" value="1"/>
</dbReference>
<dbReference type="Proteomes" id="UP000000378">
    <property type="component" value="Chromosome"/>
</dbReference>
<feature type="active site" description="Proton acceptor" evidence="1">
    <location>
        <position position="182"/>
    </location>
</feature>
<dbReference type="Gene3D" id="3.40.640.10">
    <property type="entry name" value="Type I PLP-dependent aspartate aminotransferase-like (Major domain)"/>
    <property type="match status" value="1"/>
</dbReference>
<dbReference type="HOGENOM" id="CLU_033332_7_2_9"/>
<dbReference type="InterPro" id="IPR000653">
    <property type="entry name" value="DegT/StrS_aminotransferase"/>
</dbReference>
<dbReference type="KEGG" id="slp:Slip_0030"/>
<dbReference type="EMBL" id="CP002048">
    <property type="protein sequence ID" value="ADI00837.1"/>
    <property type="molecule type" value="Genomic_DNA"/>
</dbReference>
<dbReference type="GO" id="GO:0030170">
    <property type="term" value="F:pyridoxal phosphate binding"/>
    <property type="evidence" value="ECO:0007669"/>
    <property type="project" value="TreeGrafter"/>
</dbReference>
<name>D7CIH2_SYNLT</name>
<evidence type="ECO:0000313" key="4">
    <source>
        <dbReference type="EMBL" id="ADI00837.1"/>
    </source>
</evidence>
<keyword evidence="2 3" id="KW-0663">Pyridoxal phosphate</keyword>
<feature type="modified residue" description="N6-(pyridoxal phosphate)lysine" evidence="2">
    <location>
        <position position="182"/>
    </location>
</feature>
<dbReference type="PIRSF" id="PIRSF000390">
    <property type="entry name" value="PLP_StrS"/>
    <property type="match status" value="1"/>
</dbReference>
<dbReference type="InterPro" id="IPR015424">
    <property type="entry name" value="PyrdxlP-dep_Trfase"/>
</dbReference>
<dbReference type="AlphaFoldDB" id="D7CIH2"/>
<dbReference type="GO" id="GO:0000271">
    <property type="term" value="P:polysaccharide biosynthetic process"/>
    <property type="evidence" value="ECO:0007669"/>
    <property type="project" value="TreeGrafter"/>
</dbReference>
<dbReference type="SUPFAM" id="SSF53383">
    <property type="entry name" value="PLP-dependent transferases"/>
    <property type="match status" value="1"/>
</dbReference>
<evidence type="ECO:0000313" key="5">
    <source>
        <dbReference type="Proteomes" id="UP000000378"/>
    </source>
</evidence>
<dbReference type="InterPro" id="IPR015421">
    <property type="entry name" value="PyrdxlP-dep_Trfase_major"/>
</dbReference>
<keyword evidence="4" id="KW-0032">Aminotransferase</keyword>
<keyword evidence="4" id="KW-0808">Transferase</keyword>
<gene>
    <name evidence="4" type="ordered locus">Slip_0030</name>
</gene>
<organism evidence="4 5">
    <name type="scientific">Syntrophothermus lipocalidus (strain DSM 12680 / TGB-C1)</name>
    <dbReference type="NCBI Taxonomy" id="643648"/>
    <lineage>
        <taxon>Bacteria</taxon>
        <taxon>Bacillati</taxon>
        <taxon>Bacillota</taxon>
        <taxon>Clostridia</taxon>
        <taxon>Eubacteriales</taxon>
        <taxon>Syntrophomonadaceae</taxon>
        <taxon>Syntrophothermus</taxon>
    </lineage>
</organism>
<evidence type="ECO:0000256" key="2">
    <source>
        <dbReference type="PIRSR" id="PIRSR000390-2"/>
    </source>
</evidence>
<evidence type="ECO:0000256" key="3">
    <source>
        <dbReference type="RuleBase" id="RU004508"/>
    </source>
</evidence>
<dbReference type="GO" id="GO:0047310">
    <property type="term" value="F:glutamine-scyllo-inositol transaminase activity"/>
    <property type="evidence" value="ECO:0007669"/>
    <property type="project" value="UniProtKB-EC"/>
</dbReference>
<dbReference type="CDD" id="cd00616">
    <property type="entry name" value="AHBA_syn"/>
    <property type="match status" value="1"/>
</dbReference>
<dbReference type="InterPro" id="IPR015422">
    <property type="entry name" value="PyrdxlP-dep_Trfase_small"/>
</dbReference>
<reference evidence="5" key="1">
    <citation type="journal article" date="2010" name="Stand. Genomic Sci.">
        <title>Complete genome sequence of Syntrophothermus lipocalidus type strain (TGB-C1T).</title>
        <authorList>
            <consortium name="US DOE Joint Genome Institute (JGI-PGF)"/>
            <person name="Djao O."/>
            <person name="Zhang X."/>
            <person name="Lucas S."/>
            <person name="Lapidus A."/>
            <person name="Glavina Del Rio T."/>
            <person name="Nolan M."/>
            <person name="Tice H."/>
            <person name="Cheng J."/>
            <person name="Han C."/>
            <person name="Tapia R."/>
            <person name="Goodwin L."/>
            <person name="Pitluck S."/>
            <person name="Liolios K."/>
            <person name="Ivanova N."/>
            <person name="Mavromatis K."/>
            <person name="Mikhailova N."/>
            <person name="Ovchinnikova G."/>
            <person name="Pati A."/>
            <person name="Brambilla E."/>
            <person name="Chen A."/>
            <person name="Palaniappan K."/>
            <person name="Land M."/>
            <person name="Hauser L."/>
            <person name="Chang Y."/>
            <person name="Jeffries C."/>
            <person name="Rohde M."/>
            <person name="Sikorski J."/>
            <person name="Spring S."/>
            <person name="Goker M."/>
            <person name="Detter J."/>
            <person name="Woyke T."/>
            <person name="Bristow J."/>
            <person name="Eisen J."/>
            <person name="Markowitz V."/>
            <person name="Hugenholtz P."/>
            <person name="Kyrpides N."/>
            <person name="Klenk H."/>
        </authorList>
    </citation>
    <scope>NUCLEOTIDE SEQUENCE [LARGE SCALE GENOMIC DNA]</scope>
    <source>
        <strain evidence="5">DSM 12680 / TGB-C1</strain>
    </source>
</reference>
<evidence type="ECO:0000256" key="1">
    <source>
        <dbReference type="PIRSR" id="PIRSR000390-1"/>
    </source>
</evidence>
<accession>D7CIH2</accession>
<sequence>MIPITRPLIGEEEKMRVLEVLDSGELASGYWTRQFENSFAEYLGIRHAVATSSGTAALQAAVESVGLVRGDKVFTTPFTFISTVSVLVACGLVPVFVDIDAETYNLDPERLAEAMEEYPEAKGVMVVHLYGLPADVNTIAELAEKRGMLVIEDCAQAHGARVKDRHVGTFGKAGAFSFYGSKNITTGEGGMVVTDDDLLAEKVRMFVNHGQRERYHYEVLGYNFRMSNVNAAIGLEQVKKLDFINRKRRENAAYFNRHIDNPLVLLPKEPEGYYHVYHQYTVRVMGDRNRFVQHLVNNGIGCGIYYPSCLTEQPIFQRAGYIDTGTDIARQAARQVVSLPVYPGLGLEELERIVLAVNSYRE</sequence>
<dbReference type="PANTHER" id="PTHR30244:SF34">
    <property type="entry name" value="DTDP-4-AMINO-4,6-DIDEOXYGALACTOSE TRANSAMINASE"/>
    <property type="match status" value="1"/>
</dbReference>
<comment type="similarity">
    <text evidence="3">Belongs to the DegT/DnrJ/EryC1 family.</text>
</comment>
<keyword evidence="5" id="KW-1185">Reference proteome</keyword>
<dbReference type="Pfam" id="PF01041">
    <property type="entry name" value="DegT_DnrJ_EryC1"/>
    <property type="match status" value="1"/>
</dbReference>
<protein>
    <submittedName>
        <fullName evidence="4">Glutamine--scyllo-inositol transaminase</fullName>
        <ecNumber evidence="4">2.6.1.50</ecNumber>
    </submittedName>
</protein>
<reference evidence="4 5" key="2">
    <citation type="journal article" date="2010" name="Stand. Genomic Sci.">
        <title>Complete genome sequence of Syntrophothermus lipocalidus type strain (TGB-C1).</title>
        <authorList>
            <person name="Djao O.D."/>
            <person name="Zhang X."/>
            <person name="Lucas S."/>
            <person name="Lapidus A."/>
            <person name="Del Rio T.G."/>
            <person name="Nolan M."/>
            <person name="Tice H."/>
            <person name="Cheng J.F."/>
            <person name="Han C."/>
            <person name="Tapia R."/>
            <person name="Goodwin L."/>
            <person name="Pitluck S."/>
            <person name="Liolios K."/>
            <person name="Ivanova N."/>
            <person name="Mavromatis K."/>
            <person name="Mikhailova N."/>
            <person name="Ovchinnikova G."/>
            <person name="Pati A."/>
            <person name="Brambilla E."/>
            <person name="Chen A."/>
            <person name="Palaniappan K."/>
            <person name="Land M."/>
            <person name="Hauser L."/>
            <person name="Chang Y.J."/>
            <person name="Jeffries C.D."/>
            <person name="Rohde M."/>
            <person name="Sikorski J."/>
            <person name="Spring S."/>
            <person name="Goker M."/>
            <person name="Detter J.C."/>
            <person name="Woyke T."/>
            <person name="Bristow J."/>
            <person name="Eisen J.A."/>
            <person name="Markowitz V."/>
            <person name="Hugenholtz P."/>
            <person name="Kyrpides N.C."/>
            <person name="Klenk H.P."/>
        </authorList>
    </citation>
    <scope>NUCLEOTIDE SEQUENCE [LARGE SCALE GENOMIC DNA]</scope>
    <source>
        <strain evidence="5">DSM 12680 / TGB-C1</strain>
    </source>
</reference>
<dbReference type="PANTHER" id="PTHR30244">
    <property type="entry name" value="TRANSAMINASE"/>
    <property type="match status" value="1"/>
</dbReference>
<dbReference type="EC" id="2.6.1.50" evidence="4"/>
<dbReference type="STRING" id="643648.Slip_0030"/>
<dbReference type="eggNOG" id="COG0399">
    <property type="taxonomic scope" value="Bacteria"/>
</dbReference>
<proteinExistence type="inferred from homology"/>